<dbReference type="EMBL" id="QFQS01000009">
    <property type="protein sequence ID" value="PZQ95205.1"/>
    <property type="molecule type" value="Genomic_DNA"/>
</dbReference>
<evidence type="ECO:0008006" key="3">
    <source>
        <dbReference type="Google" id="ProtNLM"/>
    </source>
</evidence>
<proteinExistence type="predicted"/>
<gene>
    <name evidence="1" type="ORF">DI533_20350</name>
</gene>
<evidence type="ECO:0000313" key="2">
    <source>
        <dbReference type="Proteomes" id="UP000248975"/>
    </source>
</evidence>
<dbReference type="Gene3D" id="3.30.1580.10">
    <property type="entry name" value="Head-to-tail joining protein W"/>
    <property type="match status" value="1"/>
</dbReference>
<dbReference type="SUPFAM" id="SSF64210">
    <property type="entry name" value="Head-to-tail joining protein W, gpW"/>
    <property type="match status" value="1"/>
</dbReference>
<reference evidence="1 2" key="1">
    <citation type="submission" date="2017-08" db="EMBL/GenBank/DDBJ databases">
        <title>Infants hospitalized years apart are colonized by the same room-sourced microbial strains.</title>
        <authorList>
            <person name="Brooks B."/>
            <person name="Olm M.R."/>
            <person name="Firek B.A."/>
            <person name="Baker R."/>
            <person name="Thomas B.C."/>
            <person name="Morowitz M.J."/>
            <person name="Banfield J.F."/>
        </authorList>
    </citation>
    <scope>NUCLEOTIDE SEQUENCE [LARGE SCALE GENOMIC DNA]</scope>
    <source>
        <strain evidence="1">S2_003_000_R2_11</strain>
    </source>
</reference>
<accession>A0A2W5S810</accession>
<comment type="caution">
    <text evidence="1">The sequence shown here is derived from an EMBL/GenBank/DDBJ whole genome shotgun (WGS) entry which is preliminary data.</text>
</comment>
<sequence length="77" mass="8494">MLSEEDRILYTARLKEAEAALHQGLLGGGVRTFVDQNGERVEYNAANPTRLRAYIIELKLALGLPTGISGPMRAIPW</sequence>
<evidence type="ECO:0000313" key="1">
    <source>
        <dbReference type="EMBL" id="PZQ95205.1"/>
    </source>
</evidence>
<dbReference type="InterPro" id="IPR004174">
    <property type="entry name" value="GpW"/>
</dbReference>
<dbReference type="AlphaFoldDB" id="A0A2W5S810"/>
<name>A0A2W5S810_CERSP</name>
<dbReference type="Proteomes" id="UP000248975">
    <property type="component" value="Unassembled WGS sequence"/>
</dbReference>
<dbReference type="Pfam" id="PF02831">
    <property type="entry name" value="gpW"/>
    <property type="match status" value="1"/>
</dbReference>
<organism evidence="1 2">
    <name type="scientific">Cereibacter sphaeroides</name>
    <name type="common">Rhodobacter sphaeroides</name>
    <dbReference type="NCBI Taxonomy" id="1063"/>
    <lineage>
        <taxon>Bacteria</taxon>
        <taxon>Pseudomonadati</taxon>
        <taxon>Pseudomonadota</taxon>
        <taxon>Alphaproteobacteria</taxon>
        <taxon>Rhodobacterales</taxon>
        <taxon>Paracoccaceae</taxon>
        <taxon>Cereibacter</taxon>
    </lineage>
</organism>
<dbReference type="GO" id="GO:0019058">
    <property type="term" value="P:viral life cycle"/>
    <property type="evidence" value="ECO:0007669"/>
    <property type="project" value="InterPro"/>
</dbReference>
<dbReference type="InterPro" id="IPR036626">
    <property type="entry name" value="GpW_sf"/>
</dbReference>
<protein>
    <recommendedName>
        <fullName evidence="3">Phage tail protein</fullName>
    </recommendedName>
</protein>